<dbReference type="Proteomes" id="UP001164746">
    <property type="component" value="Chromosome 11"/>
</dbReference>
<organism evidence="1 2">
    <name type="scientific">Mya arenaria</name>
    <name type="common">Soft-shell clam</name>
    <dbReference type="NCBI Taxonomy" id="6604"/>
    <lineage>
        <taxon>Eukaryota</taxon>
        <taxon>Metazoa</taxon>
        <taxon>Spiralia</taxon>
        <taxon>Lophotrochozoa</taxon>
        <taxon>Mollusca</taxon>
        <taxon>Bivalvia</taxon>
        <taxon>Autobranchia</taxon>
        <taxon>Heteroconchia</taxon>
        <taxon>Euheterodonta</taxon>
        <taxon>Imparidentia</taxon>
        <taxon>Neoheterodontei</taxon>
        <taxon>Myida</taxon>
        <taxon>Myoidea</taxon>
        <taxon>Myidae</taxon>
        <taxon>Mya</taxon>
    </lineage>
</organism>
<evidence type="ECO:0000313" key="2">
    <source>
        <dbReference type="Proteomes" id="UP001164746"/>
    </source>
</evidence>
<accession>A0ABY7FB95</accession>
<sequence>MKTGLRLMFARRFWYMWTLPAVVVGSLVAGNLHMQENYKEAYAFRGQSNLFREDAEKLKRSGNDYCERFTNKGMQLLHYLNRSERRALGLPEAAESPRNNLSVSNRILRSYSNNKASALNLKNIKSTTNDCVEILRIPLWNPVKISQPYLSVQFCLTGCDKWRVQGTQLVQNTPHRPDITLLINIFRIVEKKYETSLLWFPSDLRFNWLFKIERG</sequence>
<name>A0ABY7FB95_MYAAR</name>
<evidence type="ECO:0000313" key="1">
    <source>
        <dbReference type="EMBL" id="WAR19405.1"/>
    </source>
</evidence>
<keyword evidence="2" id="KW-1185">Reference proteome</keyword>
<reference evidence="1" key="1">
    <citation type="submission" date="2022-11" db="EMBL/GenBank/DDBJ databases">
        <title>Centuries of genome instability and evolution in soft-shell clam transmissible cancer (bioRxiv).</title>
        <authorList>
            <person name="Hart S.F.M."/>
            <person name="Yonemitsu M.A."/>
            <person name="Giersch R.M."/>
            <person name="Beal B.F."/>
            <person name="Arriagada G."/>
            <person name="Davis B.W."/>
            <person name="Ostrander E.A."/>
            <person name="Goff S.P."/>
            <person name="Metzger M.J."/>
        </authorList>
    </citation>
    <scope>NUCLEOTIDE SEQUENCE</scope>
    <source>
        <strain evidence="1">MELC-2E11</strain>
        <tissue evidence="1">Siphon/mantle</tissue>
    </source>
</reference>
<gene>
    <name evidence="1" type="ORF">MAR_001243</name>
</gene>
<dbReference type="EMBL" id="CP111022">
    <property type="protein sequence ID" value="WAR19405.1"/>
    <property type="molecule type" value="Genomic_DNA"/>
</dbReference>
<protein>
    <submittedName>
        <fullName evidence="1">Uncharacterized protein</fullName>
    </submittedName>
</protein>
<proteinExistence type="predicted"/>